<dbReference type="Gene3D" id="3.30.750.44">
    <property type="match status" value="1"/>
</dbReference>
<dbReference type="GO" id="GO:0006508">
    <property type="term" value="P:proteolysis"/>
    <property type="evidence" value="ECO:0007669"/>
    <property type="project" value="UniProtKB-KW"/>
</dbReference>
<dbReference type="GO" id="GO:0004175">
    <property type="term" value="F:endopeptidase activity"/>
    <property type="evidence" value="ECO:0007669"/>
    <property type="project" value="TreeGrafter"/>
</dbReference>
<evidence type="ECO:0000313" key="6">
    <source>
        <dbReference type="EMBL" id="KYF70634.1"/>
    </source>
</evidence>
<keyword evidence="3" id="KW-0720">Serine protease</keyword>
<protein>
    <recommendedName>
        <fullName evidence="5">Tail specific protease domain-containing protein</fullName>
    </recommendedName>
</protein>
<dbReference type="Pfam" id="PF03572">
    <property type="entry name" value="Peptidase_S41"/>
    <property type="match status" value="1"/>
</dbReference>
<reference evidence="6 7" key="1">
    <citation type="submission" date="2014-02" db="EMBL/GenBank/DDBJ databases">
        <title>The small core and large imbalanced accessory genome model reveals a collaborative survival strategy of Sorangium cellulosum strains in nature.</title>
        <authorList>
            <person name="Han K."/>
            <person name="Peng R."/>
            <person name="Blom J."/>
            <person name="Li Y.-Z."/>
        </authorList>
    </citation>
    <scope>NUCLEOTIDE SEQUENCE [LARGE SCALE GENOMIC DNA]</scope>
    <source>
        <strain evidence="6 7">So0008-312</strain>
    </source>
</reference>
<organism evidence="6 7">
    <name type="scientific">Sorangium cellulosum</name>
    <name type="common">Polyangium cellulosum</name>
    <dbReference type="NCBI Taxonomy" id="56"/>
    <lineage>
        <taxon>Bacteria</taxon>
        <taxon>Pseudomonadati</taxon>
        <taxon>Myxococcota</taxon>
        <taxon>Polyangia</taxon>
        <taxon>Polyangiales</taxon>
        <taxon>Polyangiaceae</taxon>
        <taxon>Sorangium</taxon>
    </lineage>
</organism>
<dbReference type="OrthoDB" id="9758793at2"/>
<gene>
    <name evidence="6" type="ORF">BE15_45995</name>
</gene>
<dbReference type="Pfam" id="PF13665">
    <property type="entry name" value="Tox-PAAR-like"/>
    <property type="match status" value="1"/>
</dbReference>
<evidence type="ECO:0000256" key="1">
    <source>
        <dbReference type="ARBA" id="ARBA00022670"/>
    </source>
</evidence>
<evidence type="ECO:0000313" key="7">
    <source>
        <dbReference type="Proteomes" id="UP000075260"/>
    </source>
</evidence>
<dbReference type="EMBL" id="JEMA01000383">
    <property type="protein sequence ID" value="KYF70634.1"/>
    <property type="molecule type" value="Genomic_DNA"/>
</dbReference>
<keyword evidence="4" id="KW-0472">Membrane</keyword>
<comment type="caution">
    <text evidence="6">The sequence shown here is derived from an EMBL/GenBank/DDBJ whole genome shotgun (WGS) entry which is preliminary data.</text>
</comment>
<feature type="transmembrane region" description="Helical" evidence="4">
    <location>
        <begin position="41"/>
        <end position="61"/>
    </location>
</feature>
<keyword evidence="2" id="KW-0378">Hydrolase</keyword>
<dbReference type="SUPFAM" id="SSF52096">
    <property type="entry name" value="ClpP/crotonase"/>
    <property type="match status" value="1"/>
</dbReference>
<dbReference type="InterPro" id="IPR005151">
    <property type="entry name" value="Tail-specific_protease"/>
</dbReference>
<dbReference type="RefSeq" id="WP_061607494.1">
    <property type="nucleotide sequence ID" value="NZ_JEMA01000383.1"/>
</dbReference>
<dbReference type="InterPro" id="IPR029045">
    <property type="entry name" value="ClpP/crotonase-like_dom_sf"/>
</dbReference>
<evidence type="ECO:0000259" key="5">
    <source>
        <dbReference type="SMART" id="SM00245"/>
    </source>
</evidence>
<accession>A0A150QRQ3</accession>
<dbReference type="InterPro" id="IPR004447">
    <property type="entry name" value="Peptidase_S41A"/>
</dbReference>
<name>A0A150QRQ3_SORCE</name>
<dbReference type="GO" id="GO:0007165">
    <property type="term" value="P:signal transduction"/>
    <property type="evidence" value="ECO:0007669"/>
    <property type="project" value="TreeGrafter"/>
</dbReference>
<dbReference type="PANTHER" id="PTHR32060:SF22">
    <property type="entry name" value="CARBOXYL-TERMINAL-PROCESSING PEPTIDASE 3, CHLOROPLASTIC"/>
    <property type="match status" value="1"/>
</dbReference>
<evidence type="ECO:0000256" key="4">
    <source>
        <dbReference type="SAM" id="Phobius"/>
    </source>
</evidence>
<dbReference type="CDD" id="cd07560">
    <property type="entry name" value="Peptidase_S41_CPP"/>
    <property type="match status" value="1"/>
</dbReference>
<keyword evidence="1" id="KW-0645">Protease</keyword>
<feature type="domain" description="Tail specific protease" evidence="5">
    <location>
        <begin position="137"/>
        <end position="333"/>
    </location>
</feature>
<dbReference type="GO" id="GO:0030288">
    <property type="term" value="C:outer membrane-bounded periplasmic space"/>
    <property type="evidence" value="ECO:0007669"/>
    <property type="project" value="TreeGrafter"/>
</dbReference>
<dbReference type="Proteomes" id="UP000075260">
    <property type="component" value="Unassembled WGS sequence"/>
</dbReference>
<sequence>MLPANNKGAGLSAGFPDVCLSPVFGLFPFPNMHPNGMNFPFSFNVWFSMMAALHMAAFAIMTAGDQLGTLHPTFMGQGRYVFGNVRVFINFFPSTSLLCPRVGNNFNCFIGIQVLPSVTNVFITYNGGSEAVDRPAGAPLLADLDALVASLHPCGSASPVVDSARIGPGVGYVRIRHFSLDVPARVHTAVRALEAEGLETLVLDLRDNPGGELTAFLELAGDFLEPGSVLGRAIDADGDETVYRSSHRDPCRAPLWILVDRGTASAAELFAGCLQWHGRAIVAGERTYGKGTALKVAADPDDGRAVLAGAAMVLLPGGESIQATGVRPDVALGESEGLAADGEQPSLAAFFSRRSAERHRASAGAPG</sequence>
<dbReference type="GO" id="GO:0008236">
    <property type="term" value="F:serine-type peptidase activity"/>
    <property type="evidence" value="ECO:0007669"/>
    <property type="project" value="UniProtKB-KW"/>
</dbReference>
<keyword evidence="4" id="KW-0812">Transmembrane</keyword>
<dbReference type="Gene3D" id="3.90.226.10">
    <property type="entry name" value="2-enoyl-CoA Hydratase, Chain A, domain 1"/>
    <property type="match status" value="1"/>
</dbReference>
<dbReference type="AlphaFoldDB" id="A0A150QRQ3"/>
<dbReference type="PANTHER" id="PTHR32060">
    <property type="entry name" value="TAIL-SPECIFIC PROTEASE"/>
    <property type="match status" value="1"/>
</dbReference>
<keyword evidence="4" id="KW-1133">Transmembrane helix</keyword>
<evidence type="ECO:0000256" key="3">
    <source>
        <dbReference type="ARBA" id="ARBA00022825"/>
    </source>
</evidence>
<evidence type="ECO:0000256" key="2">
    <source>
        <dbReference type="ARBA" id="ARBA00022801"/>
    </source>
</evidence>
<proteinExistence type="predicted"/>
<dbReference type="SMART" id="SM00245">
    <property type="entry name" value="TSPc"/>
    <property type="match status" value="1"/>
</dbReference>